<proteinExistence type="inferred from homology"/>
<dbReference type="Gene3D" id="2.30.170.20">
    <property type="entry name" value="Ribosomal protein L24e"/>
    <property type="match status" value="1"/>
</dbReference>
<dbReference type="InterPro" id="IPR023442">
    <property type="entry name" value="Ribosomal_eL24_CS"/>
</dbReference>
<protein>
    <recommendedName>
        <fullName evidence="2">Large ribosomal subunit protein eL24-related N-terminal domain-containing protein</fullName>
    </recommendedName>
</protein>
<feature type="domain" description="Large ribosomal subunit protein eL24-related N-terminal" evidence="2">
    <location>
        <begin position="1"/>
        <end position="27"/>
    </location>
</feature>
<dbReference type="InterPro" id="IPR000988">
    <property type="entry name" value="Ribosomal_eL24-rel_N"/>
</dbReference>
<dbReference type="AlphaFoldDB" id="A0A820GQJ3"/>
<comment type="similarity">
    <text evidence="1">Belongs to the eukaryotic ribosomal protein eL24 family.</text>
</comment>
<dbReference type="InterPro" id="IPR038630">
    <property type="entry name" value="L24e/L24_sf"/>
</dbReference>
<dbReference type="PROSITE" id="PS01073">
    <property type="entry name" value="RIBOSOMAL_L24E"/>
    <property type="match status" value="1"/>
</dbReference>
<accession>A0A820GQJ3</accession>
<evidence type="ECO:0000313" key="4">
    <source>
        <dbReference type="Proteomes" id="UP000663868"/>
    </source>
</evidence>
<name>A0A820GQJ3_9BILA</name>
<dbReference type="EMBL" id="CAJOBB010012735">
    <property type="protein sequence ID" value="CAF4280892.1"/>
    <property type="molecule type" value="Genomic_DNA"/>
</dbReference>
<sequence>MRLETCYYCSSTVWPGHGIQFVRNDCK</sequence>
<feature type="non-terminal residue" evidence="3">
    <location>
        <position position="27"/>
    </location>
</feature>
<evidence type="ECO:0000256" key="1">
    <source>
        <dbReference type="ARBA" id="ARBA00005647"/>
    </source>
</evidence>
<dbReference type="Proteomes" id="UP000663868">
    <property type="component" value="Unassembled WGS sequence"/>
</dbReference>
<comment type="caution">
    <text evidence="3">The sequence shown here is derived from an EMBL/GenBank/DDBJ whole genome shotgun (WGS) entry which is preliminary data.</text>
</comment>
<dbReference type="SUPFAM" id="SSF57716">
    <property type="entry name" value="Glucocorticoid receptor-like (DNA-binding domain)"/>
    <property type="match status" value="1"/>
</dbReference>
<evidence type="ECO:0000259" key="2">
    <source>
        <dbReference type="Pfam" id="PF01246"/>
    </source>
</evidence>
<dbReference type="Pfam" id="PF01246">
    <property type="entry name" value="Ribosomal_L24e"/>
    <property type="match status" value="1"/>
</dbReference>
<reference evidence="3" key="1">
    <citation type="submission" date="2021-02" db="EMBL/GenBank/DDBJ databases">
        <authorList>
            <person name="Nowell W R."/>
        </authorList>
    </citation>
    <scope>NUCLEOTIDE SEQUENCE</scope>
</reference>
<gene>
    <name evidence="3" type="ORF">KXQ929_LOCUS44429</name>
</gene>
<evidence type="ECO:0000313" key="3">
    <source>
        <dbReference type="EMBL" id="CAF4280892.1"/>
    </source>
</evidence>
<organism evidence="3 4">
    <name type="scientific">Adineta steineri</name>
    <dbReference type="NCBI Taxonomy" id="433720"/>
    <lineage>
        <taxon>Eukaryota</taxon>
        <taxon>Metazoa</taxon>
        <taxon>Spiralia</taxon>
        <taxon>Gnathifera</taxon>
        <taxon>Rotifera</taxon>
        <taxon>Eurotatoria</taxon>
        <taxon>Bdelloidea</taxon>
        <taxon>Adinetida</taxon>
        <taxon>Adinetidae</taxon>
        <taxon>Adineta</taxon>
    </lineage>
</organism>